<evidence type="ECO:0000313" key="1">
    <source>
        <dbReference type="EMBL" id="MCD5316570.1"/>
    </source>
</evidence>
<proteinExistence type="predicted"/>
<dbReference type="SUPFAM" id="SSF53756">
    <property type="entry name" value="UDP-Glycosyltransferase/glycogen phosphorylase"/>
    <property type="match status" value="1"/>
</dbReference>
<gene>
    <name evidence="1" type="ORF">LR394_37300</name>
</gene>
<protein>
    <submittedName>
        <fullName evidence="1">Uncharacterized protein</fullName>
    </submittedName>
</protein>
<name>A0A9X1SYP9_9ACTN</name>
<dbReference type="Proteomes" id="UP001138997">
    <property type="component" value="Unassembled WGS sequence"/>
</dbReference>
<dbReference type="EMBL" id="JAJOMB010000031">
    <property type="protein sequence ID" value="MCD5316570.1"/>
    <property type="molecule type" value="Genomic_DNA"/>
</dbReference>
<accession>A0A9X1SYP9</accession>
<sequence length="462" mass="50964">MTAHAELCASVKEQAPIRPPAPSAPLHSQLEPVLEQIRTAPAGLVPDVGAAARVLWLHDTDRWYLGDFLRHAAWLDWLHQNFPQASIDLAGHPAYLPLYGDGRFDALIDIAQLERTELRRYDLVVAPSSFPSLTRPDPGVRRYLKTWDAGWSLHAFGRRIADGGKKVLNYFRAAHPSTVFPGDGESDCSGTQFRFTPDEQEAAAQLLADLLPGRRPVLIYNPTASNPYTRQTDAIKEVDNTLTSEQHAAVLGKIVEQVHEHDILVAAPVKPADQANIDCLHEVAHAVPGVTQLRGADSITLRGYAALLADPRICGSIGAGTGSNTHLAALAGTESLSFERGADQLMLANWSQPDAFQMGSIRWRNPSPLTAVHLMRWDRLGEAEFAKAAHAALAHHSGWHSAEDSFAVLDLTPSAWLHFTDFSDEMAYLRHPRERSKGESLLRQLYLDSNLNKLARRSTDRR</sequence>
<dbReference type="AlphaFoldDB" id="A0A9X1SYP9"/>
<comment type="caution">
    <text evidence="1">The sequence shown here is derived from an EMBL/GenBank/DDBJ whole genome shotgun (WGS) entry which is preliminary data.</text>
</comment>
<evidence type="ECO:0000313" key="2">
    <source>
        <dbReference type="Proteomes" id="UP001138997"/>
    </source>
</evidence>
<dbReference type="RefSeq" id="WP_231449421.1">
    <property type="nucleotide sequence ID" value="NZ_JAJOMB010000031.1"/>
</dbReference>
<keyword evidence="2" id="KW-1185">Reference proteome</keyword>
<reference evidence="1" key="1">
    <citation type="submission" date="2021-11" db="EMBL/GenBank/DDBJ databases">
        <title>Streptomyces corallinus and Kineosporia corallina sp. nov., two new coral-derived marine actinobacteria.</title>
        <authorList>
            <person name="Buangrab K."/>
            <person name="Sutthacheep M."/>
            <person name="Yeemin T."/>
            <person name="Harunari E."/>
            <person name="Igarashi Y."/>
            <person name="Sripreechasak P."/>
            <person name="Kanchanasin P."/>
            <person name="Tanasupawat S."/>
            <person name="Phongsopitanun W."/>
        </authorList>
    </citation>
    <scope>NUCLEOTIDE SEQUENCE</scope>
    <source>
        <strain evidence="1">JCM 31032</strain>
    </source>
</reference>
<organism evidence="1 2">
    <name type="scientific">Kineosporia babensis</name>
    <dbReference type="NCBI Taxonomy" id="499548"/>
    <lineage>
        <taxon>Bacteria</taxon>
        <taxon>Bacillati</taxon>
        <taxon>Actinomycetota</taxon>
        <taxon>Actinomycetes</taxon>
        <taxon>Kineosporiales</taxon>
        <taxon>Kineosporiaceae</taxon>
        <taxon>Kineosporia</taxon>
    </lineage>
</organism>